<gene>
    <name evidence="2" type="ORF">SAMN02744040_01968</name>
</gene>
<dbReference type="PANTHER" id="PTHR43415:SF3">
    <property type="entry name" value="GNAT-FAMILY ACETYLTRANSFERASE"/>
    <property type="match status" value="1"/>
</dbReference>
<feature type="domain" description="N-acetyltransferase" evidence="1">
    <location>
        <begin position="7"/>
        <end position="171"/>
    </location>
</feature>
<proteinExistence type="predicted"/>
<evidence type="ECO:0000259" key="1">
    <source>
        <dbReference type="PROSITE" id="PS51186"/>
    </source>
</evidence>
<dbReference type="PROSITE" id="PS51186">
    <property type="entry name" value="GNAT"/>
    <property type="match status" value="1"/>
</dbReference>
<dbReference type="CDD" id="cd04301">
    <property type="entry name" value="NAT_SF"/>
    <property type="match status" value="1"/>
</dbReference>
<organism evidence="2 3">
    <name type="scientific">Tepidibacter thalassicus DSM 15285</name>
    <dbReference type="NCBI Taxonomy" id="1123350"/>
    <lineage>
        <taxon>Bacteria</taxon>
        <taxon>Bacillati</taxon>
        <taxon>Bacillota</taxon>
        <taxon>Clostridia</taxon>
        <taxon>Peptostreptococcales</taxon>
        <taxon>Peptostreptococcaceae</taxon>
        <taxon>Tepidibacter</taxon>
    </lineage>
</organism>
<dbReference type="EMBL" id="FQXH01000025">
    <property type="protein sequence ID" value="SHH43513.1"/>
    <property type="molecule type" value="Genomic_DNA"/>
</dbReference>
<dbReference type="PANTHER" id="PTHR43415">
    <property type="entry name" value="SPERMIDINE N(1)-ACETYLTRANSFERASE"/>
    <property type="match status" value="1"/>
</dbReference>
<dbReference type="Pfam" id="PF00583">
    <property type="entry name" value="Acetyltransf_1"/>
    <property type="match status" value="1"/>
</dbReference>
<evidence type="ECO:0000313" key="2">
    <source>
        <dbReference type="EMBL" id="SHH43513.1"/>
    </source>
</evidence>
<dbReference type="InterPro" id="IPR016181">
    <property type="entry name" value="Acyl_CoA_acyltransferase"/>
</dbReference>
<reference evidence="3" key="1">
    <citation type="submission" date="2016-11" db="EMBL/GenBank/DDBJ databases">
        <authorList>
            <person name="Varghese N."/>
            <person name="Submissions S."/>
        </authorList>
    </citation>
    <scope>NUCLEOTIDE SEQUENCE [LARGE SCALE GENOMIC DNA]</scope>
    <source>
        <strain evidence="3">DSM 15285</strain>
    </source>
</reference>
<evidence type="ECO:0000313" key="3">
    <source>
        <dbReference type="Proteomes" id="UP000242520"/>
    </source>
</evidence>
<dbReference type="SUPFAM" id="SSF55729">
    <property type="entry name" value="Acyl-CoA N-acyltransferases (Nat)"/>
    <property type="match status" value="1"/>
</dbReference>
<keyword evidence="2" id="KW-0808">Transferase</keyword>
<dbReference type="InterPro" id="IPR000182">
    <property type="entry name" value="GNAT_dom"/>
</dbReference>
<dbReference type="GO" id="GO:0016747">
    <property type="term" value="F:acyltransferase activity, transferring groups other than amino-acyl groups"/>
    <property type="evidence" value="ECO:0007669"/>
    <property type="project" value="InterPro"/>
</dbReference>
<dbReference type="OrthoDB" id="948250at2"/>
<name>A0A1M5SZC2_9FIRM</name>
<dbReference type="RefSeq" id="WP_072725969.1">
    <property type="nucleotide sequence ID" value="NZ_FQXH01000025.1"/>
</dbReference>
<dbReference type="AlphaFoldDB" id="A0A1M5SZC2"/>
<dbReference type="Proteomes" id="UP000242520">
    <property type="component" value="Unassembled WGS sequence"/>
</dbReference>
<dbReference type="STRING" id="1123350.SAMN02744040_01968"/>
<sequence>MSKMKKILVRQVEMSDAEQLLNVIPTIDRETEFMIRSRDEFSLSLDQEQKFIASKMNNPKDLFLIALFGDKIVGSLVFSGSTLKKYSHFGEFGMGILKDYWGMGIGTMLLEELIVWAKQNEIHKINLKVVESNERAIRLYEKFQFVYEGTIENGVLINDTYSRLLIMGRTI</sequence>
<keyword evidence="3" id="KW-1185">Reference proteome</keyword>
<protein>
    <submittedName>
        <fullName evidence="2">Ribosomal-protein-alanine N-acetyltransferase</fullName>
    </submittedName>
</protein>
<dbReference type="Gene3D" id="3.40.630.30">
    <property type="match status" value="1"/>
</dbReference>
<accession>A0A1M5SZC2</accession>